<reference evidence="3" key="1">
    <citation type="submission" date="2013-09" db="EMBL/GenBank/DDBJ databases">
        <title>Corchorus olitorius genome sequencing.</title>
        <authorList>
            <person name="Alam M."/>
            <person name="Haque M.S."/>
            <person name="Islam M.S."/>
            <person name="Emdad E.M."/>
            <person name="Islam M.M."/>
            <person name="Ahmed B."/>
            <person name="Halim A."/>
            <person name="Hossen Q.M.M."/>
            <person name="Hossain M.Z."/>
            <person name="Ahmed R."/>
            <person name="Khan M.M."/>
            <person name="Islam R."/>
            <person name="Rashid M.M."/>
            <person name="Khan S.A."/>
            <person name="Rahman M.S."/>
            <person name="Alam M."/>
            <person name="Yahiya A.S."/>
            <person name="Khan M.S."/>
            <person name="Azam M.S."/>
            <person name="Haque T."/>
            <person name="Lashkar M.Z.H."/>
            <person name="Akhand A.I."/>
            <person name="Morshed G."/>
            <person name="Roy S."/>
            <person name="Uddin K.S."/>
            <person name="Rabeya T."/>
            <person name="Hossain A.S."/>
            <person name="Chowdhury A."/>
            <person name="Snigdha A.R."/>
            <person name="Mortoza M.S."/>
            <person name="Matin S.A."/>
            <person name="Hoque S.M.E."/>
            <person name="Islam M.K."/>
            <person name="Roy D.K."/>
            <person name="Haider R."/>
            <person name="Moosa M.M."/>
            <person name="Elias S.M."/>
            <person name="Hasan A.M."/>
            <person name="Jahan S."/>
            <person name="Shafiuddin M."/>
            <person name="Mahmood N."/>
            <person name="Shommy N.S."/>
        </authorList>
    </citation>
    <scope>NUCLEOTIDE SEQUENCE [LARGE SCALE GENOMIC DNA]</scope>
    <source>
        <strain evidence="3">cv. O-4</strain>
    </source>
</reference>
<accession>A0A1R3L2M0</accession>
<proteinExistence type="predicted"/>
<name>A0A1R3L2M0_9ROSI</name>
<evidence type="ECO:0000313" key="3">
    <source>
        <dbReference type="Proteomes" id="UP000187203"/>
    </source>
</evidence>
<evidence type="ECO:0000313" key="2">
    <source>
        <dbReference type="EMBL" id="OMP13586.1"/>
    </source>
</evidence>
<dbReference type="AlphaFoldDB" id="A0A1R3L2M0"/>
<organism evidence="2 3">
    <name type="scientific">Corchorus olitorius</name>
    <dbReference type="NCBI Taxonomy" id="93759"/>
    <lineage>
        <taxon>Eukaryota</taxon>
        <taxon>Viridiplantae</taxon>
        <taxon>Streptophyta</taxon>
        <taxon>Embryophyta</taxon>
        <taxon>Tracheophyta</taxon>
        <taxon>Spermatophyta</taxon>
        <taxon>Magnoliopsida</taxon>
        <taxon>eudicotyledons</taxon>
        <taxon>Gunneridae</taxon>
        <taxon>Pentapetalae</taxon>
        <taxon>rosids</taxon>
        <taxon>malvids</taxon>
        <taxon>Malvales</taxon>
        <taxon>Malvaceae</taxon>
        <taxon>Grewioideae</taxon>
        <taxon>Apeibeae</taxon>
        <taxon>Corchorus</taxon>
    </lineage>
</organism>
<feature type="non-terminal residue" evidence="2">
    <location>
        <position position="66"/>
    </location>
</feature>
<evidence type="ECO:0000256" key="1">
    <source>
        <dbReference type="SAM" id="MobiDB-lite"/>
    </source>
</evidence>
<sequence>MRLDDLRDQFRHGGAVRALFDGEVDVAGRGFVQRAQQQFSEIGRSGGAAVEQGDPPHGPARQHPCG</sequence>
<gene>
    <name evidence="2" type="ORF">COLO4_01362</name>
</gene>
<feature type="region of interest" description="Disordered" evidence="1">
    <location>
        <begin position="42"/>
        <end position="66"/>
    </location>
</feature>
<comment type="caution">
    <text evidence="2">The sequence shown here is derived from an EMBL/GenBank/DDBJ whole genome shotgun (WGS) entry which is preliminary data.</text>
</comment>
<dbReference type="EMBL" id="AWUE01003847">
    <property type="protein sequence ID" value="OMP13586.1"/>
    <property type="molecule type" value="Genomic_DNA"/>
</dbReference>
<keyword evidence="3" id="KW-1185">Reference proteome</keyword>
<protein>
    <submittedName>
        <fullName evidence="2">Universal stress protein</fullName>
    </submittedName>
</protein>
<dbReference type="Proteomes" id="UP000187203">
    <property type="component" value="Unassembled WGS sequence"/>
</dbReference>